<dbReference type="AlphaFoldDB" id="A0A7J7CG16"/>
<dbReference type="PANTHER" id="PTHR47487:SF3">
    <property type="entry name" value="GLUTENIN, HIGH MOLECULAR WEIGHT SUBUNIT 12-LIKE"/>
    <property type="match status" value="1"/>
</dbReference>
<dbReference type="PANTHER" id="PTHR47487">
    <property type="entry name" value="OS06G0651300 PROTEIN-RELATED"/>
    <property type="match status" value="1"/>
</dbReference>
<evidence type="ECO:0000313" key="3">
    <source>
        <dbReference type="EMBL" id="KAF5732917.1"/>
    </source>
</evidence>
<dbReference type="InterPro" id="IPR003604">
    <property type="entry name" value="Matrin/U1-like-C_Znf_C2H2"/>
</dbReference>
<dbReference type="InterPro" id="IPR036236">
    <property type="entry name" value="Znf_C2H2_sf"/>
</dbReference>
<feature type="compositionally biased region" description="Acidic residues" evidence="1">
    <location>
        <begin position="498"/>
        <end position="508"/>
    </location>
</feature>
<feature type="region of interest" description="Disordered" evidence="1">
    <location>
        <begin position="15"/>
        <end position="86"/>
    </location>
</feature>
<feature type="compositionally biased region" description="Basic residues" evidence="1">
    <location>
        <begin position="234"/>
        <end position="247"/>
    </location>
</feature>
<protein>
    <recommendedName>
        <fullName evidence="2">U1-type domain-containing protein</fullName>
    </recommendedName>
</protein>
<dbReference type="GO" id="GO:0008270">
    <property type="term" value="F:zinc ion binding"/>
    <property type="evidence" value="ECO:0007669"/>
    <property type="project" value="InterPro"/>
</dbReference>
<dbReference type="InParanoid" id="A0A7J7CG16"/>
<name>A0A7J7CG16_TRIWF</name>
<comment type="caution">
    <text evidence="3">The sequence shown here is derived from an EMBL/GenBank/DDBJ whole genome shotgun (WGS) entry which is preliminary data.</text>
</comment>
<feature type="compositionally biased region" description="Basic and acidic residues" evidence="1">
    <location>
        <begin position="253"/>
        <end position="266"/>
    </location>
</feature>
<dbReference type="Pfam" id="PF12874">
    <property type="entry name" value="zf-met"/>
    <property type="match status" value="2"/>
</dbReference>
<reference evidence="3 4" key="1">
    <citation type="journal article" date="2020" name="Nat. Commun.">
        <title>Genome of Tripterygium wilfordii and identification of cytochrome P450 involved in triptolide biosynthesis.</title>
        <authorList>
            <person name="Tu L."/>
            <person name="Su P."/>
            <person name="Zhang Z."/>
            <person name="Gao L."/>
            <person name="Wang J."/>
            <person name="Hu T."/>
            <person name="Zhou J."/>
            <person name="Zhang Y."/>
            <person name="Zhao Y."/>
            <person name="Liu Y."/>
            <person name="Song Y."/>
            <person name="Tong Y."/>
            <person name="Lu Y."/>
            <person name="Yang J."/>
            <person name="Xu C."/>
            <person name="Jia M."/>
            <person name="Peters R.J."/>
            <person name="Huang L."/>
            <person name="Gao W."/>
        </authorList>
    </citation>
    <scope>NUCLEOTIDE SEQUENCE [LARGE SCALE GENOMIC DNA]</scope>
    <source>
        <strain evidence="4">cv. XIE 37</strain>
        <tissue evidence="3">Leaf</tissue>
    </source>
</reference>
<evidence type="ECO:0000256" key="1">
    <source>
        <dbReference type="SAM" id="MobiDB-lite"/>
    </source>
</evidence>
<dbReference type="Gene3D" id="3.30.160.60">
    <property type="entry name" value="Classic Zinc Finger"/>
    <property type="match status" value="2"/>
</dbReference>
<accession>A0A7J7CG16</accession>
<evidence type="ECO:0000313" key="4">
    <source>
        <dbReference type="Proteomes" id="UP000593562"/>
    </source>
</evidence>
<sequence>MVCFILEYHLQIGPSTHRGGGRKPFRGGGRGHFGYRGSKRSVSATPSRGRGRGQGGGRHIPSNGAASTSNSAAAPAEGPNARMPPSALGLGQASAYVPAQVPAAPLWPPPRMAWCEICRVDCNTVEILEQHKNGKRHKKNLRAHQSLQNGNKLVPGQSDVQMPILTTKPEVVEPEKVERSEEKQPLPENLPLKASVDDNVRDTEQQKDIDEKLEVPMAASAAEPERKPSDHSRARGRGFKRKIRGGRGGKYVRNNEGRRRPAEPPKPKEVIPFICELCNIKCESKVVFDSHLAGKKHLSNLKRFHGHRALYGEAGLQALYPANFSGTQPSSIPQVQQGVNDPQVVLTQLLTYVLSQAQTPGFIASQVQGLAAAPAPAVMSASSFGTQHYPNSQSQGSQATPEVGSKIPAMVDAMNQKQPVSAELGVPPAATANKEAENGNPVSDAKDASLCHNSSVSVPPEKSNLGAQQVISEPVSEKDFCPPECDIGSSGLVAQPGMEDDMQEPGSE</sequence>
<dbReference type="Proteomes" id="UP000593562">
    <property type="component" value="Unassembled WGS sequence"/>
</dbReference>
<proteinExistence type="predicted"/>
<feature type="compositionally biased region" description="Basic and acidic residues" evidence="1">
    <location>
        <begin position="223"/>
        <end position="233"/>
    </location>
</feature>
<feature type="region of interest" description="Disordered" evidence="1">
    <location>
        <begin position="431"/>
        <end position="465"/>
    </location>
</feature>
<feature type="compositionally biased region" description="Basic and acidic residues" evidence="1">
    <location>
        <begin position="195"/>
        <end position="214"/>
    </location>
</feature>
<feature type="region of interest" description="Disordered" evidence="1">
    <location>
        <begin position="147"/>
        <end position="266"/>
    </location>
</feature>
<evidence type="ECO:0000259" key="2">
    <source>
        <dbReference type="SMART" id="SM00451"/>
    </source>
</evidence>
<organism evidence="3 4">
    <name type="scientific">Tripterygium wilfordii</name>
    <name type="common">Thunder God vine</name>
    <dbReference type="NCBI Taxonomy" id="458696"/>
    <lineage>
        <taxon>Eukaryota</taxon>
        <taxon>Viridiplantae</taxon>
        <taxon>Streptophyta</taxon>
        <taxon>Embryophyta</taxon>
        <taxon>Tracheophyta</taxon>
        <taxon>Spermatophyta</taxon>
        <taxon>Magnoliopsida</taxon>
        <taxon>eudicotyledons</taxon>
        <taxon>Gunneridae</taxon>
        <taxon>Pentapetalae</taxon>
        <taxon>rosids</taxon>
        <taxon>fabids</taxon>
        <taxon>Celastrales</taxon>
        <taxon>Celastraceae</taxon>
        <taxon>Tripterygium</taxon>
    </lineage>
</organism>
<dbReference type="EMBL" id="JAAARO010000017">
    <property type="protein sequence ID" value="KAF5732917.1"/>
    <property type="molecule type" value="Genomic_DNA"/>
</dbReference>
<dbReference type="SUPFAM" id="SSF57667">
    <property type="entry name" value="beta-beta-alpha zinc fingers"/>
    <property type="match status" value="2"/>
</dbReference>
<dbReference type="InterPro" id="IPR013087">
    <property type="entry name" value="Znf_C2H2_type"/>
</dbReference>
<gene>
    <name evidence="3" type="ORF">HS088_TW17G00450</name>
</gene>
<feature type="region of interest" description="Disordered" evidence="1">
    <location>
        <begin position="489"/>
        <end position="508"/>
    </location>
</feature>
<dbReference type="SMART" id="SM00451">
    <property type="entry name" value="ZnF_U1"/>
    <property type="match status" value="2"/>
</dbReference>
<feature type="compositionally biased region" description="Basic and acidic residues" evidence="1">
    <location>
        <begin position="170"/>
        <end position="185"/>
    </location>
</feature>
<feature type="domain" description="U1-type" evidence="2">
    <location>
        <begin position="110"/>
        <end position="144"/>
    </location>
</feature>
<feature type="domain" description="U1-type" evidence="2">
    <location>
        <begin position="270"/>
        <end position="304"/>
    </location>
</feature>
<keyword evidence="4" id="KW-1185">Reference proteome</keyword>
<dbReference type="GO" id="GO:0003676">
    <property type="term" value="F:nucleic acid binding"/>
    <property type="evidence" value="ECO:0007669"/>
    <property type="project" value="InterPro"/>
</dbReference>
<feature type="compositionally biased region" description="Low complexity" evidence="1">
    <location>
        <begin position="61"/>
        <end position="76"/>
    </location>
</feature>